<dbReference type="GO" id="GO:0009002">
    <property type="term" value="F:serine-type D-Ala-D-Ala carboxypeptidase activity"/>
    <property type="evidence" value="ECO:0007669"/>
    <property type="project" value="UniProtKB-EC"/>
</dbReference>
<evidence type="ECO:0000256" key="6">
    <source>
        <dbReference type="ARBA" id="ARBA00012448"/>
    </source>
</evidence>
<evidence type="ECO:0000313" key="31">
    <source>
        <dbReference type="EMBL" id="MBL6817942.1"/>
    </source>
</evidence>
<dbReference type="EMBL" id="JADHQD010000003">
    <property type="protein sequence ID" value="MBL6817942.1"/>
    <property type="molecule type" value="Genomic_DNA"/>
</dbReference>
<evidence type="ECO:0000256" key="10">
    <source>
        <dbReference type="ARBA" id="ARBA00022645"/>
    </source>
</evidence>
<evidence type="ECO:0000256" key="14">
    <source>
        <dbReference type="ARBA" id="ARBA00022692"/>
    </source>
</evidence>
<dbReference type="SUPFAM" id="SSF56601">
    <property type="entry name" value="beta-lactamase/transpeptidase-like"/>
    <property type="match status" value="1"/>
</dbReference>
<organism evidence="31 32">
    <name type="scientific">SAR86 cluster bacterium</name>
    <dbReference type="NCBI Taxonomy" id="2030880"/>
    <lineage>
        <taxon>Bacteria</taxon>
        <taxon>Pseudomonadati</taxon>
        <taxon>Pseudomonadota</taxon>
        <taxon>Gammaproteobacteria</taxon>
        <taxon>SAR86 cluster</taxon>
    </lineage>
</organism>
<keyword evidence="17" id="KW-0735">Signal-anchor</keyword>
<evidence type="ECO:0000259" key="28">
    <source>
        <dbReference type="Pfam" id="PF00905"/>
    </source>
</evidence>
<dbReference type="GO" id="GO:0008360">
    <property type="term" value="P:regulation of cell shape"/>
    <property type="evidence" value="ECO:0007669"/>
    <property type="project" value="UniProtKB-KW"/>
</dbReference>
<dbReference type="InterPro" id="IPR050396">
    <property type="entry name" value="Glycosyltr_51/Transpeptidase"/>
</dbReference>
<feature type="domain" description="Glycosyl transferase family 51" evidence="29">
    <location>
        <begin position="56"/>
        <end position="230"/>
    </location>
</feature>
<comment type="catalytic activity">
    <reaction evidence="24">
        <text>Preferential cleavage: (Ac)2-L-Lys-D-Ala-|-D-Ala. Also transpeptidation of peptidyl-alanyl moieties that are N-acyl substituents of D-alanine.</text>
        <dbReference type="EC" id="3.4.16.4"/>
    </reaction>
</comment>
<dbReference type="Pfam" id="PF00905">
    <property type="entry name" value="Transpeptidase"/>
    <property type="match status" value="1"/>
</dbReference>
<feature type="transmembrane region" description="Helical" evidence="27">
    <location>
        <begin position="7"/>
        <end position="28"/>
    </location>
</feature>
<evidence type="ECO:0000256" key="13">
    <source>
        <dbReference type="ARBA" id="ARBA00022679"/>
    </source>
</evidence>
<keyword evidence="19 27" id="KW-1133">Transmembrane helix</keyword>
<evidence type="ECO:0000256" key="17">
    <source>
        <dbReference type="ARBA" id="ARBA00022968"/>
    </source>
</evidence>
<comment type="catalytic activity">
    <reaction evidence="26">
        <text>[GlcNAc-(1-&gt;4)-Mur2Ac(oyl-L-Ala-gamma-D-Glu-L-Lys-D-Ala-D-Ala)](n)-di-trans,octa-cis-undecaprenyl diphosphate + beta-D-GlcNAc-(1-&gt;4)-Mur2Ac(oyl-L-Ala-gamma-D-Glu-L-Lys-D-Ala-D-Ala)-di-trans,octa-cis-undecaprenyl diphosphate = [GlcNAc-(1-&gt;4)-Mur2Ac(oyl-L-Ala-gamma-D-Glu-L-Lys-D-Ala-D-Ala)](n+1)-di-trans,octa-cis-undecaprenyl diphosphate + di-trans,octa-cis-undecaprenyl diphosphate + H(+)</text>
        <dbReference type="Rhea" id="RHEA:23708"/>
        <dbReference type="Rhea" id="RHEA-COMP:9602"/>
        <dbReference type="Rhea" id="RHEA-COMP:9603"/>
        <dbReference type="ChEBI" id="CHEBI:15378"/>
        <dbReference type="ChEBI" id="CHEBI:58405"/>
        <dbReference type="ChEBI" id="CHEBI:60033"/>
        <dbReference type="ChEBI" id="CHEBI:78435"/>
        <dbReference type="EC" id="2.4.99.28"/>
    </reaction>
</comment>
<evidence type="ECO:0000256" key="12">
    <source>
        <dbReference type="ARBA" id="ARBA00022676"/>
    </source>
</evidence>
<dbReference type="InterPro" id="IPR031376">
    <property type="entry name" value="PCB_OB"/>
</dbReference>
<keyword evidence="16" id="KW-0133">Cell shape</keyword>
<evidence type="ECO:0000256" key="26">
    <source>
        <dbReference type="ARBA" id="ARBA00049902"/>
    </source>
</evidence>
<evidence type="ECO:0000256" key="20">
    <source>
        <dbReference type="ARBA" id="ARBA00023136"/>
    </source>
</evidence>
<evidence type="ECO:0000256" key="4">
    <source>
        <dbReference type="ARBA" id="ARBA00007090"/>
    </source>
</evidence>
<evidence type="ECO:0000259" key="29">
    <source>
        <dbReference type="Pfam" id="PF00912"/>
    </source>
</evidence>
<evidence type="ECO:0000256" key="5">
    <source>
        <dbReference type="ARBA" id="ARBA00007739"/>
    </source>
</evidence>
<dbReference type="Proteomes" id="UP000711391">
    <property type="component" value="Unassembled WGS sequence"/>
</dbReference>
<gene>
    <name evidence="31" type="ORF">ISQ64_00890</name>
</gene>
<dbReference type="GO" id="GO:0071555">
    <property type="term" value="P:cell wall organization"/>
    <property type="evidence" value="ECO:0007669"/>
    <property type="project" value="UniProtKB-KW"/>
</dbReference>
<proteinExistence type="inferred from homology"/>
<dbReference type="InterPro" id="IPR012338">
    <property type="entry name" value="Beta-lactam/transpept-like"/>
</dbReference>
<evidence type="ECO:0000256" key="1">
    <source>
        <dbReference type="ARBA" id="ARBA00002624"/>
    </source>
</evidence>
<evidence type="ECO:0000256" key="16">
    <source>
        <dbReference type="ARBA" id="ARBA00022960"/>
    </source>
</evidence>
<accession>A0A937LGR7</accession>
<feature type="domain" description="Penicillin-binding protein OB-like" evidence="30">
    <location>
        <begin position="354"/>
        <end position="453"/>
    </location>
</feature>
<dbReference type="GO" id="GO:0008955">
    <property type="term" value="F:peptidoglycan glycosyltransferase activity"/>
    <property type="evidence" value="ECO:0007669"/>
    <property type="project" value="UniProtKB-EC"/>
</dbReference>
<evidence type="ECO:0000256" key="24">
    <source>
        <dbReference type="ARBA" id="ARBA00034000"/>
    </source>
</evidence>
<dbReference type="InterPro" id="IPR023346">
    <property type="entry name" value="Lysozyme-like_dom_sf"/>
</dbReference>
<sequence>MFKAIKVLFWFSITGCVLAIFLIIGSYLTLRPTLPEISLVDESQLQMPLKIYTEDGVLIGEFGEIKRRPLDFEEIPTNMKNAFLAAEDDQFFKHQGISYSGLTRSVIRCLGPRGCFGGGGTISMQVVRGYLLTREQTVVRKIKEIFLALELEGKVSKEEIFELYVNRNFFGNRSYGIEAAANTYFNKTSSDLNLAEMATIAAMAQSPSVVNAIKAPERTKQRRNWILSRMLLLRMITKEDYILAIEEPLEVSRDIDLYEIDGRHLAERARQDIIQRYGLAAYKNGWSVYTTLNSKFQQSARKSVLNQLAEYDKRHGWKKADNYIDLFNEEQISYLEDLNIDFISDETTYLSYYEDDASLPSRISKVFESYPYLKTHIKALVISIDNEKLYFINENLKIDNLSWSSAYEWARERISINEIGLRPKSFKDFISIGDFIYLRKEDEYYSLDQIPEAESSLISIDPKSGAVKAYLGGSNFNKSNFDRVSLSYPQSGSSFKPFIYASALANEYNLSSLINDAPIVFEDKNLESVWRPENYTGKFYGPTSLRDALIRSLNIVSIKLLREIGISNAKNYIKNFGFEESRLPSDLSLALGSGNFSPIEMVRGFSVIANGGYLTDPYYIEKIVDRDGNIIYSHNDYLDQKYQKDITAFPWLDTLEMNIKKPYFLIEPQLIGERVIDERIAYLVKDALQEFMTRGTAGRKSSFLNRKDIGGKTGTTNDAISTWFSGFHDDLATTVWVGTDDFTSLGDDEYGSTIALPIWLDFMSDVLVDLDIKESKIPEGLSFARVNKKTGKIDNSVNADIYFELFLNENIKD</sequence>
<dbReference type="GO" id="GO:0030288">
    <property type="term" value="C:outer membrane-bounded periplasmic space"/>
    <property type="evidence" value="ECO:0007669"/>
    <property type="project" value="TreeGrafter"/>
</dbReference>
<dbReference type="GO" id="GO:0008658">
    <property type="term" value="F:penicillin binding"/>
    <property type="evidence" value="ECO:0007669"/>
    <property type="project" value="InterPro"/>
</dbReference>
<dbReference type="AlphaFoldDB" id="A0A937LGR7"/>
<dbReference type="PANTHER" id="PTHR32282">
    <property type="entry name" value="BINDING PROTEIN TRANSPEPTIDASE, PUTATIVE-RELATED"/>
    <property type="match status" value="1"/>
</dbReference>
<evidence type="ECO:0000256" key="25">
    <source>
        <dbReference type="ARBA" id="ARBA00044770"/>
    </source>
</evidence>
<evidence type="ECO:0000313" key="32">
    <source>
        <dbReference type="Proteomes" id="UP000711391"/>
    </source>
</evidence>
<evidence type="ECO:0000256" key="18">
    <source>
        <dbReference type="ARBA" id="ARBA00022984"/>
    </source>
</evidence>
<evidence type="ECO:0000256" key="7">
    <source>
        <dbReference type="ARBA" id="ARBA00018638"/>
    </source>
</evidence>
<dbReference type="GO" id="GO:0046677">
    <property type="term" value="P:response to antibiotic"/>
    <property type="evidence" value="ECO:0007669"/>
    <property type="project" value="UniProtKB-KW"/>
</dbReference>
<dbReference type="Gene3D" id="1.10.3810.10">
    <property type="entry name" value="Biosynthetic peptidoglycan transglycosylase-like"/>
    <property type="match status" value="1"/>
</dbReference>
<keyword evidence="14 27" id="KW-0812">Transmembrane</keyword>
<dbReference type="InterPro" id="IPR036950">
    <property type="entry name" value="PBP_transglycosylase"/>
</dbReference>
<dbReference type="PANTHER" id="PTHR32282:SF27">
    <property type="entry name" value="PENICILLIN-BINDING PROTEIN 1A"/>
    <property type="match status" value="1"/>
</dbReference>
<comment type="caution">
    <text evidence="31">The sequence shown here is derived from an EMBL/GenBank/DDBJ whole genome shotgun (WGS) entry which is preliminary data.</text>
</comment>
<evidence type="ECO:0000256" key="23">
    <source>
        <dbReference type="ARBA" id="ARBA00023316"/>
    </source>
</evidence>
<dbReference type="GO" id="GO:0009252">
    <property type="term" value="P:peptidoglycan biosynthetic process"/>
    <property type="evidence" value="ECO:0007669"/>
    <property type="project" value="UniProtKB-KW"/>
</dbReference>
<name>A0A937LGR7_9GAMM</name>
<dbReference type="InterPro" id="IPR001460">
    <property type="entry name" value="PCN-bd_Tpept"/>
</dbReference>
<evidence type="ECO:0000256" key="19">
    <source>
        <dbReference type="ARBA" id="ARBA00022989"/>
    </source>
</evidence>
<evidence type="ECO:0000256" key="11">
    <source>
        <dbReference type="ARBA" id="ARBA00022670"/>
    </source>
</evidence>
<keyword evidence="23" id="KW-0961">Cell wall biogenesis/degradation</keyword>
<keyword evidence="8" id="KW-1003">Cell membrane</keyword>
<keyword evidence="13" id="KW-0808">Transferase</keyword>
<comment type="function">
    <text evidence="1">Cell wall formation. Synthesis of cross-linked peptidoglycan from the lipid intermediates. The enzyme has a penicillin-insensitive transglycosylase N-terminal domain (formation of linear glycan strands) and a penicillin-sensitive transpeptidase C-terminal domain (cross-linking of the peptide subunits).</text>
</comment>
<protein>
    <recommendedName>
        <fullName evidence="7">Penicillin-binding protein 1A</fullName>
        <ecNumber evidence="25">2.4.99.28</ecNumber>
        <ecNumber evidence="6">3.4.16.4</ecNumber>
    </recommendedName>
</protein>
<dbReference type="GO" id="GO:0005886">
    <property type="term" value="C:plasma membrane"/>
    <property type="evidence" value="ECO:0007669"/>
    <property type="project" value="UniProtKB-SubCell"/>
</dbReference>
<evidence type="ECO:0000256" key="8">
    <source>
        <dbReference type="ARBA" id="ARBA00022475"/>
    </source>
</evidence>
<keyword evidence="12" id="KW-0328">Glycosyltransferase</keyword>
<keyword evidence="21" id="KW-0046">Antibiotic resistance</keyword>
<keyword evidence="15" id="KW-0378">Hydrolase</keyword>
<evidence type="ECO:0000256" key="15">
    <source>
        <dbReference type="ARBA" id="ARBA00022801"/>
    </source>
</evidence>
<evidence type="ECO:0000256" key="21">
    <source>
        <dbReference type="ARBA" id="ARBA00023251"/>
    </source>
</evidence>
<dbReference type="EC" id="2.4.99.28" evidence="25"/>
<dbReference type="Pfam" id="PF17092">
    <property type="entry name" value="PCB_OB"/>
    <property type="match status" value="1"/>
</dbReference>
<reference evidence="31" key="1">
    <citation type="submission" date="2020-10" db="EMBL/GenBank/DDBJ databases">
        <title>Microbiome of the Black Sea water column analyzed by genome centric metagenomics.</title>
        <authorList>
            <person name="Cabello-Yeves P.J."/>
            <person name="Callieri C."/>
            <person name="Picazo A."/>
            <person name="Mehrshad M."/>
            <person name="Haro-Moreno J.M."/>
            <person name="Roda-Garcia J."/>
            <person name="Dzembekova N."/>
            <person name="Slabakova V."/>
            <person name="Slabakova N."/>
            <person name="Moncheva S."/>
            <person name="Rodriguez-Valera F."/>
        </authorList>
    </citation>
    <scope>NUCLEOTIDE SEQUENCE</scope>
    <source>
        <strain evidence="31">BS307-5m-G50</strain>
    </source>
</reference>
<comment type="similarity">
    <text evidence="4">In the C-terminal section; belongs to the transpeptidase family.</text>
</comment>
<comment type="subcellular location">
    <subcellularLocation>
        <location evidence="2">Cell inner membrane</location>
        <topology evidence="2">Single-pass type II membrane protein</topology>
    </subcellularLocation>
</comment>
<keyword evidence="10" id="KW-0121">Carboxypeptidase</keyword>
<dbReference type="GO" id="GO:0006508">
    <property type="term" value="P:proteolysis"/>
    <property type="evidence" value="ECO:0007669"/>
    <property type="project" value="UniProtKB-KW"/>
</dbReference>
<dbReference type="Gene3D" id="3.40.710.10">
    <property type="entry name" value="DD-peptidase/beta-lactamase superfamily"/>
    <property type="match status" value="2"/>
</dbReference>
<feature type="domain" description="Penicillin-binding protein transpeptidase" evidence="28">
    <location>
        <begin position="460"/>
        <end position="730"/>
    </location>
</feature>
<evidence type="ECO:0000256" key="22">
    <source>
        <dbReference type="ARBA" id="ARBA00023268"/>
    </source>
</evidence>
<dbReference type="EC" id="3.4.16.4" evidence="6"/>
<comment type="similarity">
    <text evidence="5">In the N-terminal section; belongs to the glycosyltransferase 51 family.</text>
</comment>
<keyword evidence="9" id="KW-0997">Cell inner membrane</keyword>
<keyword evidence="11" id="KW-0645">Protease</keyword>
<evidence type="ECO:0000256" key="9">
    <source>
        <dbReference type="ARBA" id="ARBA00022519"/>
    </source>
</evidence>
<evidence type="ECO:0000256" key="3">
    <source>
        <dbReference type="ARBA" id="ARBA00004752"/>
    </source>
</evidence>
<comment type="pathway">
    <text evidence="3">Cell wall biogenesis; peptidoglycan biosynthesis.</text>
</comment>
<keyword evidence="20 27" id="KW-0472">Membrane</keyword>
<dbReference type="SUPFAM" id="SSF53955">
    <property type="entry name" value="Lysozyme-like"/>
    <property type="match status" value="1"/>
</dbReference>
<evidence type="ECO:0000256" key="2">
    <source>
        <dbReference type="ARBA" id="ARBA00004249"/>
    </source>
</evidence>
<evidence type="ECO:0000256" key="27">
    <source>
        <dbReference type="SAM" id="Phobius"/>
    </source>
</evidence>
<keyword evidence="22" id="KW-0511">Multifunctional enzyme</keyword>
<dbReference type="Pfam" id="PF00912">
    <property type="entry name" value="Transgly"/>
    <property type="match status" value="1"/>
</dbReference>
<keyword evidence="18" id="KW-0573">Peptidoglycan synthesis</keyword>
<dbReference type="InterPro" id="IPR001264">
    <property type="entry name" value="Glyco_trans_51"/>
</dbReference>
<evidence type="ECO:0000259" key="30">
    <source>
        <dbReference type="Pfam" id="PF17092"/>
    </source>
</evidence>